<keyword evidence="11" id="KW-1185">Reference proteome</keyword>
<evidence type="ECO:0000256" key="1">
    <source>
        <dbReference type="ARBA" id="ARBA00003943"/>
    </source>
</evidence>
<gene>
    <name evidence="10" type="ORF">C8D86_11076</name>
</gene>
<accession>A0A370GKQ3</accession>
<dbReference type="Pfam" id="PF01262">
    <property type="entry name" value="AlaDh_PNT_C"/>
    <property type="match status" value="1"/>
</dbReference>
<keyword evidence="5" id="KW-1278">Translocase</keyword>
<evidence type="ECO:0000256" key="5">
    <source>
        <dbReference type="ARBA" id="ARBA00022967"/>
    </source>
</evidence>
<evidence type="ECO:0000313" key="11">
    <source>
        <dbReference type="Proteomes" id="UP000254720"/>
    </source>
</evidence>
<dbReference type="RefSeq" id="WP_114834362.1">
    <property type="nucleotide sequence ID" value="NZ_LR699115.1"/>
</dbReference>
<keyword evidence="6" id="KW-0520">NAD</keyword>
<feature type="domain" description="Alanine dehydrogenase/pyridine nucleotide transhydrogenase N-terminal" evidence="9">
    <location>
        <begin position="4"/>
        <end position="145"/>
    </location>
</feature>
<evidence type="ECO:0000259" key="8">
    <source>
        <dbReference type="SMART" id="SM01002"/>
    </source>
</evidence>
<evidence type="ECO:0000313" key="10">
    <source>
        <dbReference type="EMBL" id="RDI43806.1"/>
    </source>
</evidence>
<dbReference type="GO" id="GO:0050661">
    <property type="term" value="F:NADP binding"/>
    <property type="evidence" value="ECO:0007669"/>
    <property type="project" value="TreeGrafter"/>
</dbReference>
<dbReference type="SMART" id="SM01003">
    <property type="entry name" value="AlaDh_PNT_N"/>
    <property type="match status" value="1"/>
</dbReference>
<dbReference type="EMBL" id="QQAX01000010">
    <property type="protein sequence ID" value="RDI43806.1"/>
    <property type="molecule type" value="Genomic_DNA"/>
</dbReference>
<dbReference type="GO" id="GO:0006740">
    <property type="term" value="P:NADPH regeneration"/>
    <property type="evidence" value="ECO:0007669"/>
    <property type="project" value="TreeGrafter"/>
</dbReference>
<evidence type="ECO:0000259" key="9">
    <source>
        <dbReference type="SMART" id="SM01003"/>
    </source>
</evidence>
<dbReference type="SUPFAM" id="SSF51735">
    <property type="entry name" value="NAD(P)-binding Rossmann-fold domains"/>
    <property type="match status" value="1"/>
</dbReference>
<dbReference type="PANTHER" id="PTHR10160">
    <property type="entry name" value="NAD(P) TRANSHYDROGENASE"/>
    <property type="match status" value="1"/>
</dbReference>
<protein>
    <recommendedName>
        <fullName evidence="2">proton-translocating NAD(P)(+) transhydrogenase</fullName>
        <ecNumber evidence="2">7.1.1.1</ecNumber>
    </recommendedName>
</protein>
<dbReference type="EC" id="7.1.1.1" evidence="2"/>
<evidence type="ECO:0000256" key="7">
    <source>
        <dbReference type="ARBA" id="ARBA00048202"/>
    </source>
</evidence>
<dbReference type="Proteomes" id="UP000254720">
    <property type="component" value="Unassembled WGS sequence"/>
</dbReference>
<proteinExistence type="predicted"/>
<dbReference type="GO" id="GO:0005886">
    <property type="term" value="C:plasma membrane"/>
    <property type="evidence" value="ECO:0007669"/>
    <property type="project" value="TreeGrafter"/>
</dbReference>
<dbReference type="Pfam" id="PF05222">
    <property type="entry name" value="AlaDh_PNT_N"/>
    <property type="match status" value="1"/>
</dbReference>
<organism evidence="10 11">
    <name type="scientific">Aquicella lusitana</name>
    <dbReference type="NCBI Taxonomy" id="254246"/>
    <lineage>
        <taxon>Bacteria</taxon>
        <taxon>Pseudomonadati</taxon>
        <taxon>Pseudomonadota</taxon>
        <taxon>Gammaproteobacteria</taxon>
        <taxon>Legionellales</taxon>
        <taxon>Coxiellaceae</taxon>
        <taxon>Aquicella</taxon>
    </lineage>
</organism>
<sequence length="386" mass="41664">MKIGIPKEIVPEESRVAAVPETVAKMIKAGWEVVVESGAGARSYIEDQDYEKVGAKIAASPEMLFDQAEIVLKVQRPLFNDKKSLHELDLMKANSILLAPLFPTRHPELLAKLNAKKITSFSLDMVPRIARAQSMDILSSMSNIAGYKSVIMAANYLGKLFPMMTTAAGTILPAKIIVIGAGVAGLQAIATARRLGGVVLAFDTRPIAEEQVQSLGAEFVCLQTSHAEAQDAGGYAKEQSADFYQQEQAVIQQHLKEADVVISTALIPGKPAPLLITAEMVKTMKQGAVIVDLAVEQGGNCALTKPGEIIIKHGVTLIGVLNVPGTLPIHASQLYSRNLFAFLNHINPQRHVNEWDFTDEIIKSCLITHQGETVHPSVQQVKLPAG</sequence>
<keyword evidence="3" id="KW-0547">Nucleotide-binding</keyword>
<evidence type="ECO:0000256" key="6">
    <source>
        <dbReference type="ARBA" id="ARBA00023027"/>
    </source>
</evidence>
<dbReference type="CDD" id="cd05304">
    <property type="entry name" value="Rubrum_tdh"/>
    <property type="match status" value="1"/>
</dbReference>
<evidence type="ECO:0000256" key="2">
    <source>
        <dbReference type="ARBA" id="ARBA00012943"/>
    </source>
</evidence>
<name>A0A370GKQ3_9COXI</name>
<dbReference type="Gene3D" id="3.40.50.720">
    <property type="entry name" value="NAD(P)-binding Rossmann-like Domain"/>
    <property type="match status" value="2"/>
</dbReference>
<dbReference type="InterPro" id="IPR036291">
    <property type="entry name" value="NAD(P)-bd_dom_sf"/>
</dbReference>
<evidence type="ECO:0000256" key="4">
    <source>
        <dbReference type="ARBA" id="ARBA00022857"/>
    </source>
</evidence>
<feature type="domain" description="Alanine dehydrogenase/pyridine nucleotide transhydrogenase NAD(H)-binding" evidence="8">
    <location>
        <begin position="154"/>
        <end position="319"/>
    </location>
</feature>
<dbReference type="SMART" id="SM01002">
    <property type="entry name" value="AlaDh_PNT_C"/>
    <property type="match status" value="1"/>
</dbReference>
<reference evidence="10 11" key="1">
    <citation type="submission" date="2018-07" db="EMBL/GenBank/DDBJ databases">
        <title>Genomic Encyclopedia of Type Strains, Phase IV (KMG-IV): sequencing the most valuable type-strain genomes for metagenomic binning, comparative biology and taxonomic classification.</title>
        <authorList>
            <person name="Goeker M."/>
        </authorList>
    </citation>
    <scope>NUCLEOTIDE SEQUENCE [LARGE SCALE GENOMIC DNA]</scope>
    <source>
        <strain evidence="10 11">DSM 16500</strain>
    </source>
</reference>
<dbReference type="InterPro" id="IPR007886">
    <property type="entry name" value="AlaDH/PNT_N"/>
</dbReference>
<keyword evidence="4" id="KW-0521">NADP</keyword>
<comment type="caution">
    <text evidence="10">The sequence shown here is derived from an EMBL/GenBank/DDBJ whole genome shotgun (WGS) entry which is preliminary data.</text>
</comment>
<evidence type="ECO:0000256" key="3">
    <source>
        <dbReference type="ARBA" id="ARBA00022741"/>
    </source>
</evidence>
<dbReference type="OrthoDB" id="9804592at2"/>
<dbReference type="PANTHER" id="PTHR10160:SF19">
    <property type="entry name" value="PROTON-TRANSLOCATING NAD(P)(+) TRANSHYDROGENASE"/>
    <property type="match status" value="1"/>
</dbReference>
<comment type="catalytic activity">
    <reaction evidence="7">
        <text>NAD(+) + NADPH + H(+)(in) = NADH + NADP(+) + H(+)(out)</text>
        <dbReference type="Rhea" id="RHEA:47992"/>
        <dbReference type="ChEBI" id="CHEBI:15378"/>
        <dbReference type="ChEBI" id="CHEBI:57540"/>
        <dbReference type="ChEBI" id="CHEBI:57783"/>
        <dbReference type="ChEBI" id="CHEBI:57945"/>
        <dbReference type="ChEBI" id="CHEBI:58349"/>
        <dbReference type="EC" id="7.1.1.1"/>
    </reaction>
</comment>
<comment type="function">
    <text evidence="1">The transhydrogenation between NADH and NADP is coupled to respiration and ATP hydrolysis and functions as a proton pump across the membrane.</text>
</comment>
<dbReference type="InterPro" id="IPR007698">
    <property type="entry name" value="AlaDH/PNT_NAD(H)-bd"/>
</dbReference>
<dbReference type="NCBIfam" id="NF006942">
    <property type="entry name" value="PRK09424.1"/>
    <property type="match status" value="1"/>
</dbReference>
<dbReference type="AlphaFoldDB" id="A0A370GKQ3"/>
<dbReference type="SUPFAM" id="SSF52283">
    <property type="entry name" value="Formate/glycerate dehydrogenase catalytic domain-like"/>
    <property type="match status" value="1"/>
</dbReference>
<dbReference type="GO" id="GO:0008750">
    <property type="term" value="F:proton-translocating NAD(P)+ transhydrogenase activity"/>
    <property type="evidence" value="ECO:0007669"/>
    <property type="project" value="UniProtKB-EC"/>
</dbReference>